<evidence type="ECO:0000256" key="1">
    <source>
        <dbReference type="ARBA" id="ARBA00000085"/>
    </source>
</evidence>
<evidence type="ECO:0000256" key="12">
    <source>
        <dbReference type="ARBA" id="ARBA00023012"/>
    </source>
</evidence>
<evidence type="ECO:0000256" key="8">
    <source>
        <dbReference type="ARBA" id="ARBA00022741"/>
    </source>
</evidence>
<dbReference type="CDD" id="cd06225">
    <property type="entry name" value="HAMP"/>
    <property type="match status" value="1"/>
</dbReference>
<keyword evidence="4" id="KW-1003">Cell membrane</keyword>
<dbReference type="Pfam" id="PF00512">
    <property type="entry name" value="HisKA"/>
    <property type="match status" value="1"/>
</dbReference>
<dbReference type="EC" id="2.7.13.3" evidence="3"/>
<feature type="coiled-coil region" evidence="14">
    <location>
        <begin position="144"/>
        <end position="171"/>
    </location>
</feature>
<dbReference type="InterPro" id="IPR005467">
    <property type="entry name" value="His_kinase_dom"/>
</dbReference>
<evidence type="ECO:0000313" key="18">
    <source>
        <dbReference type="EMBL" id="RUT48090.1"/>
    </source>
</evidence>
<dbReference type="InterPro" id="IPR003594">
    <property type="entry name" value="HATPase_dom"/>
</dbReference>
<evidence type="ECO:0000256" key="6">
    <source>
        <dbReference type="ARBA" id="ARBA00022679"/>
    </source>
</evidence>
<dbReference type="SUPFAM" id="SSF47384">
    <property type="entry name" value="Homodimeric domain of signal transducing histidine kinase"/>
    <property type="match status" value="1"/>
</dbReference>
<keyword evidence="14" id="KW-0175">Coiled coil</keyword>
<evidence type="ECO:0000259" key="16">
    <source>
        <dbReference type="PROSITE" id="PS50109"/>
    </source>
</evidence>
<dbReference type="SMART" id="SM00387">
    <property type="entry name" value="HATPase_c"/>
    <property type="match status" value="1"/>
</dbReference>
<dbReference type="Gene3D" id="1.10.287.130">
    <property type="match status" value="1"/>
</dbReference>
<dbReference type="SUPFAM" id="SSF55874">
    <property type="entry name" value="ATPase domain of HSP90 chaperone/DNA topoisomerase II/histidine kinase"/>
    <property type="match status" value="1"/>
</dbReference>
<keyword evidence="8" id="KW-0547">Nucleotide-binding</keyword>
<dbReference type="GO" id="GO:0005886">
    <property type="term" value="C:plasma membrane"/>
    <property type="evidence" value="ECO:0007669"/>
    <property type="project" value="UniProtKB-SubCell"/>
</dbReference>
<dbReference type="AlphaFoldDB" id="A0A433YDY6"/>
<keyword evidence="12" id="KW-0902">Two-component regulatory system</keyword>
<evidence type="ECO:0000259" key="17">
    <source>
        <dbReference type="PROSITE" id="PS50885"/>
    </source>
</evidence>
<dbReference type="Pfam" id="PF02518">
    <property type="entry name" value="HATPase_c"/>
    <property type="match status" value="1"/>
</dbReference>
<evidence type="ECO:0000256" key="14">
    <source>
        <dbReference type="SAM" id="Coils"/>
    </source>
</evidence>
<name>A0A433YDY6_9BACL</name>
<evidence type="ECO:0000256" key="9">
    <source>
        <dbReference type="ARBA" id="ARBA00022777"/>
    </source>
</evidence>
<evidence type="ECO:0000256" key="7">
    <source>
        <dbReference type="ARBA" id="ARBA00022692"/>
    </source>
</evidence>
<evidence type="ECO:0000256" key="5">
    <source>
        <dbReference type="ARBA" id="ARBA00022553"/>
    </source>
</evidence>
<organism evidence="18 19">
    <name type="scientific">Paenibacillus anaericanus</name>
    <dbReference type="NCBI Taxonomy" id="170367"/>
    <lineage>
        <taxon>Bacteria</taxon>
        <taxon>Bacillati</taxon>
        <taxon>Bacillota</taxon>
        <taxon>Bacilli</taxon>
        <taxon>Bacillales</taxon>
        <taxon>Paenibacillaceae</taxon>
        <taxon>Paenibacillus</taxon>
    </lineage>
</organism>
<dbReference type="GO" id="GO:0005524">
    <property type="term" value="F:ATP binding"/>
    <property type="evidence" value="ECO:0007669"/>
    <property type="project" value="UniProtKB-KW"/>
</dbReference>
<reference evidence="18 19" key="1">
    <citation type="submission" date="2018-12" db="EMBL/GenBank/DDBJ databases">
        <authorList>
            <person name="Sun L."/>
            <person name="Chen Z."/>
        </authorList>
    </citation>
    <scope>NUCLEOTIDE SEQUENCE [LARGE SCALE GENOMIC DNA]</scope>
    <source>
        <strain evidence="18 19">DSM 15890</strain>
    </source>
</reference>
<comment type="subcellular location">
    <subcellularLocation>
        <location evidence="2">Cell membrane</location>
        <topology evidence="2">Multi-pass membrane protein</topology>
    </subcellularLocation>
</comment>
<dbReference type="PROSITE" id="PS50109">
    <property type="entry name" value="HIS_KIN"/>
    <property type="match status" value="1"/>
</dbReference>
<dbReference type="GO" id="GO:0000155">
    <property type="term" value="F:phosphorelay sensor kinase activity"/>
    <property type="evidence" value="ECO:0007669"/>
    <property type="project" value="InterPro"/>
</dbReference>
<feature type="transmembrane region" description="Helical" evidence="15">
    <location>
        <begin position="70"/>
        <end position="89"/>
    </location>
</feature>
<dbReference type="InterPro" id="IPR036890">
    <property type="entry name" value="HATPase_C_sf"/>
</dbReference>
<dbReference type="SUPFAM" id="SSF158472">
    <property type="entry name" value="HAMP domain-like"/>
    <property type="match status" value="1"/>
</dbReference>
<dbReference type="Pfam" id="PF00672">
    <property type="entry name" value="HAMP"/>
    <property type="match status" value="1"/>
</dbReference>
<dbReference type="SMART" id="SM00304">
    <property type="entry name" value="HAMP"/>
    <property type="match status" value="1"/>
</dbReference>
<keyword evidence="11 15" id="KW-1133">Transmembrane helix</keyword>
<dbReference type="PRINTS" id="PR00344">
    <property type="entry name" value="BCTRLSENSOR"/>
</dbReference>
<dbReference type="OrthoDB" id="9792991at2"/>
<keyword evidence="6" id="KW-0808">Transferase</keyword>
<feature type="domain" description="HAMP" evidence="17">
    <location>
        <begin position="114"/>
        <end position="166"/>
    </location>
</feature>
<dbReference type="InterPro" id="IPR050398">
    <property type="entry name" value="HssS/ArlS-like"/>
</dbReference>
<feature type="domain" description="Histidine kinase" evidence="16">
    <location>
        <begin position="181"/>
        <end position="400"/>
    </location>
</feature>
<dbReference type="PROSITE" id="PS50885">
    <property type="entry name" value="HAMP"/>
    <property type="match status" value="1"/>
</dbReference>
<evidence type="ECO:0000256" key="10">
    <source>
        <dbReference type="ARBA" id="ARBA00022840"/>
    </source>
</evidence>
<keyword evidence="19" id="KW-1185">Reference proteome</keyword>
<keyword evidence="10" id="KW-0067">ATP-binding</keyword>
<dbReference type="PANTHER" id="PTHR45528">
    <property type="entry name" value="SENSOR HISTIDINE KINASE CPXA"/>
    <property type="match status" value="1"/>
</dbReference>
<comment type="caution">
    <text evidence="18">The sequence shown here is derived from an EMBL/GenBank/DDBJ whole genome shotgun (WGS) entry which is preliminary data.</text>
</comment>
<evidence type="ECO:0000256" key="13">
    <source>
        <dbReference type="ARBA" id="ARBA00023136"/>
    </source>
</evidence>
<dbReference type="InterPro" id="IPR036097">
    <property type="entry name" value="HisK_dim/P_sf"/>
</dbReference>
<keyword evidence="7 15" id="KW-0812">Transmembrane</keyword>
<dbReference type="CDD" id="cd00082">
    <property type="entry name" value="HisKA"/>
    <property type="match status" value="1"/>
</dbReference>
<keyword evidence="5" id="KW-0597">Phosphoprotein</keyword>
<feature type="transmembrane region" description="Helical" evidence="15">
    <location>
        <begin position="95"/>
        <end position="113"/>
    </location>
</feature>
<dbReference type="Gene3D" id="6.10.340.10">
    <property type="match status" value="1"/>
</dbReference>
<dbReference type="SMART" id="SM00388">
    <property type="entry name" value="HisKA"/>
    <property type="match status" value="1"/>
</dbReference>
<evidence type="ECO:0000256" key="3">
    <source>
        <dbReference type="ARBA" id="ARBA00012438"/>
    </source>
</evidence>
<evidence type="ECO:0000256" key="11">
    <source>
        <dbReference type="ARBA" id="ARBA00022989"/>
    </source>
</evidence>
<comment type="catalytic activity">
    <reaction evidence="1">
        <text>ATP + protein L-histidine = ADP + protein N-phospho-L-histidine.</text>
        <dbReference type="EC" id="2.7.13.3"/>
    </reaction>
</comment>
<dbReference type="InterPro" id="IPR003661">
    <property type="entry name" value="HisK_dim/P_dom"/>
</dbReference>
<dbReference type="InterPro" id="IPR003660">
    <property type="entry name" value="HAMP_dom"/>
</dbReference>
<protein>
    <recommendedName>
        <fullName evidence="3">histidine kinase</fullName>
        <ecNumber evidence="3">2.7.13.3</ecNumber>
    </recommendedName>
</protein>
<evidence type="ECO:0000256" key="15">
    <source>
        <dbReference type="SAM" id="Phobius"/>
    </source>
</evidence>
<dbReference type="InterPro" id="IPR004358">
    <property type="entry name" value="Sig_transdc_His_kin-like_C"/>
</dbReference>
<evidence type="ECO:0000256" key="4">
    <source>
        <dbReference type="ARBA" id="ARBA00022475"/>
    </source>
</evidence>
<dbReference type="Gene3D" id="3.30.565.10">
    <property type="entry name" value="Histidine kinase-like ATPase, C-terminal domain"/>
    <property type="match status" value="1"/>
</dbReference>
<accession>A0A433YDY6</accession>
<gene>
    <name evidence="18" type="ORF">EJP82_02815</name>
</gene>
<evidence type="ECO:0000256" key="2">
    <source>
        <dbReference type="ARBA" id="ARBA00004651"/>
    </source>
</evidence>
<dbReference type="PANTHER" id="PTHR45528:SF8">
    <property type="entry name" value="HISTIDINE KINASE"/>
    <property type="match status" value="1"/>
</dbReference>
<sequence>MIKFIKKCGRSKLRFSPKIRSWSTSATFVRRSRSTLELLNILKQYGEWGIGLINKFWVFISGKRSISAQLIWVIFISFIITNIVFSIIPHDINELIRLLIFIGIYIVCFIILTRNIVKNLSQLSNGLMVIARGDLNYRLPISRLDELGAVAQNVNHMAEQLQKQVERERQLESSKMELITNVSHDLRTPLTSIIGYLDLLKKQAFQDENERERYINNAFNKTQQLKKLIDDLFEYTRLSYGDTQMNLQEVDFHSLIEQMASEFEPVAREQGINLIKALSPDPIFMRIDVEKIVRAIDNLLMNALKFSLVPGEIRINLFSQGRVVKLSIENHGNPITKEQEEQLFERFYTMQPSQSEVNLPSGYGLGLSIAKSIVELQGGRIWLEHNEGYYRFNIELNRSVTKEEG</sequence>
<keyword evidence="9" id="KW-0418">Kinase</keyword>
<dbReference type="FunFam" id="1.10.287.130:FF:000008">
    <property type="entry name" value="Two-component sensor histidine kinase"/>
    <property type="match status" value="1"/>
</dbReference>
<evidence type="ECO:0000313" key="19">
    <source>
        <dbReference type="Proteomes" id="UP000279446"/>
    </source>
</evidence>
<dbReference type="Proteomes" id="UP000279446">
    <property type="component" value="Unassembled WGS sequence"/>
</dbReference>
<dbReference type="EMBL" id="RZNY01000002">
    <property type="protein sequence ID" value="RUT48090.1"/>
    <property type="molecule type" value="Genomic_DNA"/>
</dbReference>
<proteinExistence type="predicted"/>
<keyword evidence="13 15" id="KW-0472">Membrane</keyword>